<protein>
    <submittedName>
        <fullName evidence="2">Os02g0477300 protein</fullName>
    </submittedName>
</protein>
<dbReference type="AlphaFoldDB" id="A0A0P0VIY8"/>
<reference evidence="2 3" key="2">
    <citation type="journal article" date="2013" name="Plant Cell Physiol.">
        <title>Rice Annotation Project Database (RAP-DB): an integrative and interactive database for rice genomics.</title>
        <authorList>
            <person name="Sakai H."/>
            <person name="Lee S.S."/>
            <person name="Tanaka T."/>
            <person name="Numa H."/>
            <person name="Kim J."/>
            <person name="Kawahara Y."/>
            <person name="Wakimoto H."/>
            <person name="Yang C.C."/>
            <person name="Iwamoto M."/>
            <person name="Abe T."/>
            <person name="Yamada Y."/>
            <person name="Muto A."/>
            <person name="Inokuchi H."/>
            <person name="Ikemura T."/>
            <person name="Matsumoto T."/>
            <person name="Sasaki T."/>
            <person name="Itoh T."/>
        </authorList>
    </citation>
    <scope>NUCLEOTIDE SEQUENCE [LARGE SCALE GENOMIC DNA]</scope>
    <source>
        <strain evidence="3">cv. Nipponbare</strain>
    </source>
</reference>
<feature type="compositionally biased region" description="Basic and acidic residues" evidence="1">
    <location>
        <begin position="16"/>
        <end position="26"/>
    </location>
</feature>
<proteinExistence type="predicted"/>
<reference evidence="3" key="1">
    <citation type="journal article" date="2005" name="Nature">
        <title>The map-based sequence of the rice genome.</title>
        <authorList>
            <consortium name="International rice genome sequencing project (IRGSP)"/>
            <person name="Matsumoto T."/>
            <person name="Wu J."/>
            <person name="Kanamori H."/>
            <person name="Katayose Y."/>
            <person name="Fujisawa M."/>
            <person name="Namiki N."/>
            <person name="Mizuno H."/>
            <person name="Yamamoto K."/>
            <person name="Antonio B.A."/>
            <person name="Baba T."/>
            <person name="Sakata K."/>
            <person name="Nagamura Y."/>
            <person name="Aoki H."/>
            <person name="Arikawa K."/>
            <person name="Arita K."/>
            <person name="Bito T."/>
            <person name="Chiden Y."/>
            <person name="Fujitsuka N."/>
            <person name="Fukunaka R."/>
            <person name="Hamada M."/>
            <person name="Harada C."/>
            <person name="Hayashi A."/>
            <person name="Hijishita S."/>
            <person name="Honda M."/>
            <person name="Hosokawa S."/>
            <person name="Ichikawa Y."/>
            <person name="Idonuma A."/>
            <person name="Iijima M."/>
            <person name="Ikeda M."/>
            <person name="Ikeno M."/>
            <person name="Ito K."/>
            <person name="Ito S."/>
            <person name="Ito T."/>
            <person name="Ito Y."/>
            <person name="Ito Y."/>
            <person name="Iwabuchi A."/>
            <person name="Kamiya K."/>
            <person name="Karasawa W."/>
            <person name="Kurita K."/>
            <person name="Katagiri S."/>
            <person name="Kikuta A."/>
            <person name="Kobayashi H."/>
            <person name="Kobayashi N."/>
            <person name="Machita K."/>
            <person name="Maehara T."/>
            <person name="Masukawa M."/>
            <person name="Mizubayashi T."/>
            <person name="Mukai Y."/>
            <person name="Nagasaki H."/>
            <person name="Nagata Y."/>
            <person name="Naito S."/>
            <person name="Nakashima M."/>
            <person name="Nakama Y."/>
            <person name="Nakamichi Y."/>
            <person name="Nakamura M."/>
            <person name="Meguro A."/>
            <person name="Negishi M."/>
            <person name="Ohta I."/>
            <person name="Ohta T."/>
            <person name="Okamoto M."/>
            <person name="Ono N."/>
            <person name="Saji S."/>
            <person name="Sakaguchi M."/>
            <person name="Sakai K."/>
            <person name="Shibata M."/>
            <person name="Shimokawa T."/>
            <person name="Song J."/>
            <person name="Takazaki Y."/>
            <person name="Terasawa K."/>
            <person name="Tsugane M."/>
            <person name="Tsuji K."/>
            <person name="Ueda S."/>
            <person name="Waki K."/>
            <person name="Yamagata H."/>
            <person name="Yamamoto M."/>
            <person name="Yamamoto S."/>
            <person name="Yamane H."/>
            <person name="Yoshiki S."/>
            <person name="Yoshihara R."/>
            <person name="Yukawa K."/>
            <person name="Zhong H."/>
            <person name="Yano M."/>
            <person name="Yuan Q."/>
            <person name="Ouyang S."/>
            <person name="Liu J."/>
            <person name="Jones K.M."/>
            <person name="Gansberger K."/>
            <person name="Moffat K."/>
            <person name="Hill J."/>
            <person name="Bera J."/>
            <person name="Fadrosh D."/>
            <person name="Jin S."/>
            <person name="Johri S."/>
            <person name="Kim M."/>
            <person name="Overton L."/>
            <person name="Reardon M."/>
            <person name="Tsitrin T."/>
            <person name="Vuong H."/>
            <person name="Weaver B."/>
            <person name="Ciecko A."/>
            <person name="Tallon L."/>
            <person name="Jackson J."/>
            <person name="Pai G."/>
            <person name="Aken S.V."/>
            <person name="Utterback T."/>
            <person name="Reidmuller S."/>
            <person name="Feldblyum T."/>
            <person name="Hsiao J."/>
            <person name="Zismann V."/>
            <person name="Iobst S."/>
            <person name="de Vazeille A.R."/>
            <person name="Buell C.R."/>
            <person name="Ying K."/>
            <person name="Li Y."/>
            <person name="Lu T."/>
            <person name="Huang Y."/>
            <person name="Zhao Q."/>
            <person name="Feng Q."/>
            <person name="Zhang L."/>
            <person name="Zhu J."/>
            <person name="Weng Q."/>
            <person name="Mu J."/>
            <person name="Lu Y."/>
            <person name="Fan D."/>
            <person name="Liu Y."/>
            <person name="Guan J."/>
            <person name="Zhang Y."/>
            <person name="Yu S."/>
            <person name="Liu X."/>
            <person name="Zhang Y."/>
            <person name="Hong G."/>
            <person name="Han B."/>
            <person name="Choisne N."/>
            <person name="Demange N."/>
            <person name="Orjeda G."/>
            <person name="Samain S."/>
            <person name="Cattolico L."/>
            <person name="Pelletier E."/>
            <person name="Couloux A."/>
            <person name="Segurens B."/>
            <person name="Wincker P."/>
            <person name="D'Hont A."/>
            <person name="Scarpelli C."/>
            <person name="Weissenbach J."/>
            <person name="Salanoubat M."/>
            <person name="Quetier F."/>
            <person name="Yu Y."/>
            <person name="Kim H.R."/>
            <person name="Rambo T."/>
            <person name="Currie J."/>
            <person name="Collura K."/>
            <person name="Luo M."/>
            <person name="Yang T."/>
            <person name="Ammiraju J.S.S."/>
            <person name="Engler F."/>
            <person name="Soderlund C."/>
            <person name="Wing R.A."/>
            <person name="Palmer L.E."/>
            <person name="de la Bastide M."/>
            <person name="Spiegel L."/>
            <person name="Nascimento L."/>
            <person name="Zutavern T."/>
            <person name="O'Shaughnessy A."/>
            <person name="Dike S."/>
            <person name="Dedhia N."/>
            <person name="Preston R."/>
            <person name="Balija V."/>
            <person name="McCombie W.R."/>
            <person name="Chow T."/>
            <person name="Chen H."/>
            <person name="Chung M."/>
            <person name="Chen C."/>
            <person name="Shaw J."/>
            <person name="Wu H."/>
            <person name="Hsiao K."/>
            <person name="Chao Y."/>
            <person name="Chu M."/>
            <person name="Cheng C."/>
            <person name="Hour A."/>
            <person name="Lee P."/>
            <person name="Lin S."/>
            <person name="Lin Y."/>
            <person name="Liou J."/>
            <person name="Liu S."/>
            <person name="Hsing Y."/>
            <person name="Raghuvanshi S."/>
            <person name="Mohanty A."/>
            <person name="Bharti A.K."/>
            <person name="Gaur A."/>
            <person name="Gupta V."/>
            <person name="Kumar D."/>
            <person name="Ravi V."/>
            <person name="Vij S."/>
            <person name="Kapur A."/>
            <person name="Khurana P."/>
            <person name="Khurana P."/>
            <person name="Khurana J.P."/>
            <person name="Tyagi A.K."/>
            <person name="Gaikwad K."/>
            <person name="Singh A."/>
            <person name="Dalal V."/>
            <person name="Srivastava S."/>
            <person name="Dixit A."/>
            <person name="Pal A.K."/>
            <person name="Ghazi I.A."/>
            <person name="Yadav M."/>
            <person name="Pandit A."/>
            <person name="Bhargava A."/>
            <person name="Sureshbabu K."/>
            <person name="Batra K."/>
            <person name="Sharma T.R."/>
            <person name="Mohapatra T."/>
            <person name="Singh N.K."/>
            <person name="Messing J."/>
            <person name="Nelson A.B."/>
            <person name="Fuks G."/>
            <person name="Kavchok S."/>
            <person name="Keizer G."/>
            <person name="Linton E."/>
            <person name="Llaca V."/>
            <person name="Song R."/>
            <person name="Tanyolac B."/>
            <person name="Young S."/>
            <person name="Ho-Il K."/>
            <person name="Hahn J.H."/>
            <person name="Sangsakoo G."/>
            <person name="Vanavichit A."/>
            <person name="de Mattos Luiz.A.T."/>
            <person name="Zimmer P.D."/>
            <person name="Malone G."/>
            <person name="Dellagostin O."/>
            <person name="de Oliveira A.C."/>
            <person name="Bevan M."/>
            <person name="Bancroft I."/>
            <person name="Minx P."/>
            <person name="Cordum H."/>
            <person name="Wilson R."/>
            <person name="Cheng Z."/>
            <person name="Jin W."/>
            <person name="Jiang J."/>
            <person name="Leong S.A."/>
            <person name="Iwama H."/>
            <person name="Gojobori T."/>
            <person name="Itoh T."/>
            <person name="Niimura Y."/>
            <person name="Fujii Y."/>
            <person name="Habara T."/>
            <person name="Sakai H."/>
            <person name="Sato Y."/>
            <person name="Wilson G."/>
            <person name="Kumar K."/>
            <person name="McCouch S."/>
            <person name="Juretic N."/>
            <person name="Hoen D."/>
            <person name="Wright S."/>
            <person name="Bruskiewich R."/>
            <person name="Bureau T."/>
            <person name="Miyao A."/>
            <person name="Hirochika H."/>
            <person name="Nishikawa T."/>
            <person name="Kadowaki K."/>
            <person name="Sugiura M."/>
            <person name="Burr B."/>
            <person name="Sasaki T."/>
        </authorList>
    </citation>
    <scope>NUCLEOTIDE SEQUENCE [LARGE SCALE GENOMIC DNA]</scope>
    <source>
        <strain evidence="3">cv. Nipponbare</strain>
    </source>
</reference>
<evidence type="ECO:0000313" key="2">
    <source>
        <dbReference type="EMBL" id="BAS78661.1"/>
    </source>
</evidence>
<feature type="compositionally biased region" description="Polar residues" evidence="1">
    <location>
        <begin position="1"/>
        <end position="11"/>
    </location>
</feature>
<name>A0A0P0VIY8_ORYSJ</name>
<dbReference type="InParanoid" id="A0A0P0VIY8"/>
<accession>A0A0P0VIY8</accession>
<dbReference type="Gramene" id="Os02t0477300-01">
    <property type="protein sequence ID" value="Os02t0477300-01"/>
    <property type="gene ID" value="Os02g0477300"/>
</dbReference>
<keyword evidence="3" id="KW-1185">Reference proteome</keyword>
<organism evidence="2 3">
    <name type="scientific">Oryza sativa subsp. japonica</name>
    <name type="common">Rice</name>
    <dbReference type="NCBI Taxonomy" id="39947"/>
    <lineage>
        <taxon>Eukaryota</taxon>
        <taxon>Viridiplantae</taxon>
        <taxon>Streptophyta</taxon>
        <taxon>Embryophyta</taxon>
        <taxon>Tracheophyta</taxon>
        <taxon>Spermatophyta</taxon>
        <taxon>Magnoliopsida</taxon>
        <taxon>Liliopsida</taxon>
        <taxon>Poales</taxon>
        <taxon>Poaceae</taxon>
        <taxon>BOP clade</taxon>
        <taxon>Oryzoideae</taxon>
        <taxon>Oryzeae</taxon>
        <taxon>Oryzinae</taxon>
        <taxon>Oryza</taxon>
        <taxon>Oryza sativa</taxon>
    </lineage>
</organism>
<sequence length="62" mass="6981">MATETASQMKETVSADAKKEKKQTKYKDAPPTAFDLFKMCHCNSNTSFNEPVKNVIAEMEVH</sequence>
<evidence type="ECO:0000313" key="3">
    <source>
        <dbReference type="Proteomes" id="UP000059680"/>
    </source>
</evidence>
<gene>
    <name evidence="2" type="ordered locus">Os02g0477300</name>
    <name evidence="2" type="ORF">OSNPB_020477300</name>
</gene>
<dbReference type="Proteomes" id="UP000059680">
    <property type="component" value="Chromosome 2"/>
</dbReference>
<reference evidence="2 3" key="3">
    <citation type="journal article" date="2013" name="Rice">
        <title>Improvement of the Oryza sativa Nipponbare reference genome using next generation sequence and optical map data.</title>
        <authorList>
            <person name="Kawahara Y."/>
            <person name="de la Bastide M."/>
            <person name="Hamilton J.P."/>
            <person name="Kanamori H."/>
            <person name="McCombie W.R."/>
            <person name="Ouyang S."/>
            <person name="Schwartz D.C."/>
            <person name="Tanaka T."/>
            <person name="Wu J."/>
            <person name="Zhou S."/>
            <person name="Childs K.L."/>
            <person name="Davidson R.M."/>
            <person name="Lin H."/>
            <person name="Quesada-Ocampo L."/>
            <person name="Vaillancourt B."/>
            <person name="Sakai H."/>
            <person name="Lee S.S."/>
            <person name="Kim J."/>
            <person name="Numa H."/>
            <person name="Itoh T."/>
            <person name="Buell C.R."/>
            <person name="Matsumoto T."/>
        </authorList>
    </citation>
    <scope>NUCLEOTIDE SEQUENCE [LARGE SCALE GENOMIC DNA]</scope>
    <source>
        <strain evidence="3">cv. Nipponbare</strain>
    </source>
</reference>
<dbReference type="EMBL" id="AP014958">
    <property type="protein sequence ID" value="BAS78661.1"/>
    <property type="molecule type" value="Genomic_DNA"/>
</dbReference>
<dbReference type="PaxDb" id="39947-A0A0P0VIY8"/>
<feature type="region of interest" description="Disordered" evidence="1">
    <location>
        <begin position="1"/>
        <end position="26"/>
    </location>
</feature>
<evidence type="ECO:0000256" key="1">
    <source>
        <dbReference type="SAM" id="MobiDB-lite"/>
    </source>
</evidence>